<dbReference type="HOGENOM" id="CLU_2573038_0_0_6"/>
<dbReference type="AlphaFoldDB" id="Q3BTF5"/>
<accession>Q3BTF5</accession>
<keyword evidence="1" id="KW-0812">Transmembrane</keyword>
<protein>
    <submittedName>
        <fullName evidence="2">Putative membrane protein</fullName>
    </submittedName>
</protein>
<evidence type="ECO:0000256" key="1">
    <source>
        <dbReference type="SAM" id="Phobius"/>
    </source>
</evidence>
<dbReference type="EMBL" id="AM039952">
    <property type="protein sequence ID" value="CAJ23904.1"/>
    <property type="molecule type" value="Genomic_DNA"/>
</dbReference>
<dbReference type="KEGG" id="xcv:XCV2227"/>
<keyword evidence="1" id="KW-1133">Transmembrane helix</keyword>
<reference evidence="2 3" key="1">
    <citation type="journal article" date="2005" name="J. Bacteriol.">
        <title>Insights into genome plasticity and pathogenicity of the plant pathogenic Bacterium Xanthomonas campestris pv. vesicatoria revealed by the complete genome sequence.</title>
        <authorList>
            <person name="Thieme F."/>
            <person name="Koebnik R."/>
            <person name="Bekel T."/>
            <person name="Berger C."/>
            <person name="Boch J."/>
            <person name="Buettner D."/>
            <person name="Caldana C."/>
            <person name="Gaigalat L."/>
            <person name="Goesmann A."/>
            <person name="Kay S."/>
            <person name="Kirchner O."/>
            <person name="Lanz C."/>
            <person name="Linke B."/>
            <person name="McHardy A.C."/>
            <person name="Meyer F."/>
            <person name="Mittenhuber G."/>
            <person name="Nies D.H."/>
            <person name="Niesbach-Kloesgen U."/>
            <person name="Patschkowski T."/>
            <person name="Rueckert C."/>
            <person name="Rupp O."/>
            <person name="Schneicker S."/>
            <person name="Schuster S.C."/>
            <person name="Vorhoelter F.J."/>
            <person name="Weber E."/>
            <person name="Puehler A."/>
            <person name="Bonas U."/>
            <person name="Bartels D."/>
            <person name="Kaiser O."/>
        </authorList>
    </citation>
    <scope>NUCLEOTIDE SEQUENCE [LARGE SCALE GENOMIC DNA]</scope>
    <source>
        <strain evidence="2 3">85-10</strain>
    </source>
</reference>
<name>Q3BTF5_XANE5</name>
<sequence>MDCSDDDIGALDAPMRVCTHFDSGRFASNCRAGSRVKSAASRLQATPDSRPVLAVITACVSATIAHIAFLARRSVAKLLAT</sequence>
<proteinExistence type="predicted"/>
<keyword evidence="1" id="KW-0472">Membrane</keyword>
<evidence type="ECO:0000313" key="3">
    <source>
        <dbReference type="Proteomes" id="UP000007069"/>
    </source>
</evidence>
<feature type="transmembrane region" description="Helical" evidence="1">
    <location>
        <begin position="52"/>
        <end position="71"/>
    </location>
</feature>
<dbReference type="Proteomes" id="UP000007069">
    <property type="component" value="Chromosome"/>
</dbReference>
<gene>
    <name evidence="2" type="ordered locus">XCV2227</name>
</gene>
<organism evidence="3">
    <name type="scientific">Xanthomonas euvesicatoria pv. vesicatoria (strain 85-10)</name>
    <name type="common">Xanthomonas campestris pv. vesicatoria</name>
    <dbReference type="NCBI Taxonomy" id="316273"/>
    <lineage>
        <taxon>Bacteria</taxon>
        <taxon>Pseudomonadati</taxon>
        <taxon>Pseudomonadota</taxon>
        <taxon>Gammaproteobacteria</taxon>
        <taxon>Lysobacterales</taxon>
        <taxon>Lysobacteraceae</taxon>
        <taxon>Xanthomonas</taxon>
    </lineage>
</organism>
<evidence type="ECO:0000313" key="2">
    <source>
        <dbReference type="EMBL" id="CAJ23904.1"/>
    </source>
</evidence>